<evidence type="ECO:0000313" key="3">
    <source>
        <dbReference type="Proteomes" id="UP000636004"/>
    </source>
</evidence>
<dbReference type="Pfam" id="PF03372">
    <property type="entry name" value="Exo_endo_phos"/>
    <property type="match status" value="1"/>
</dbReference>
<dbReference type="PANTHER" id="PTHR12121:SF36">
    <property type="entry name" value="ENDONUCLEASE_EXONUCLEASE_PHOSPHATASE DOMAIN-CONTAINING PROTEIN"/>
    <property type="match status" value="1"/>
</dbReference>
<dbReference type="RefSeq" id="WP_189360901.1">
    <property type="nucleotide sequence ID" value="NZ_BMWZ01000005.1"/>
</dbReference>
<organism evidence="2 3">
    <name type="scientific">Algibacter mikhailovii</name>
    <dbReference type="NCBI Taxonomy" id="425498"/>
    <lineage>
        <taxon>Bacteria</taxon>
        <taxon>Pseudomonadati</taxon>
        <taxon>Bacteroidota</taxon>
        <taxon>Flavobacteriia</taxon>
        <taxon>Flavobacteriales</taxon>
        <taxon>Flavobacteriaceae</taxon>
        <taxon>Algibacter</taxon>
    </lineage>
</organism>
<sequence length="252" mass="28791">MTYNIRYDSAHDGVNIWKNRKEGLTDLLQKYQPDIIGTQEGQSHQLEFMNNQLDSYRMIGDDRDNNGKSEFSAIFYNANTLVLVNTETFWLSETPTVPSLGWDASYKRICTYGEFKTKESNERFLVFNTHLDHVGEQARMQSALLINKKLDELNPKKLPVILMGDFNCESHSEPIKAISSVLHDGITLSKTNLIGPIGTFSGFDLNAPLNKRIDYIFVDKFIVESYLHINSKLPNGHWPSDHLPVLVHLTLE</sequence>
<accession>A0A918R1T9</accession>
<dbReference type="CDD" id="cd09083">
    <property type="entry name" value="EEP-1"/>
    <property type="match status" value="1"/>
</dbReference>
<dbReference type="EMBL" id="BMWZ01000005">
    <property type="protein sequence ID" value="GGZ84096.1"/>
    <property type="molecule type" value="Genomic_DNA"/>
</dbReference>
<dbReference type="InterPro" id="IPR050410">
    <property type="entry name" value="CCR4/nocturin_mRNA_transcr"/>
</dbReference>
<dbReference type="GO" id="GO:0004519">
    <property type="term" value="F:endonuclease activity"/>
    <property type="evidence" value="ECO:0007669"/>
    <property type="project" value="UniProtKB-KW"/>
</dbReference>
<keyword evidence="2" id="KW-0540">Nuclease</keyword>
<protein>
    <submittedName>
        <fullName evidence="2">Endonuclease</fullName>
    </submittedName>
</protein>
<proteinExistence type="predicted"/>
<dbReference type="InterPro" id="IPR036691">
    <property type="entry name" value="Endo/exonu/phosph_ase_sf"/>
</dbReference>
<dbReference type="GO" id="GO:0000175">
    <property type="term" value="F:3'-5'-RNA exonuclease activity"/>
    <property type="evidence" value="ECO:0007669"/>
    <property type="project" value="TreeGrafter"/>
</dbReference>
<evidence type="ECO:0000313" key="2">
    <source>
        <dbReference type="EMBL" id="GGZ84096.1"/>
    </source>
</evidence>
<feature type="domain" description="Endonuclease/exonuclease/phosphatase" evidence="1">
    <location>
        <begin position="1"/>
        <end position="242"/>
    </location>
</feature>
<keyword evidence="2" id="KW-0255">Endonuclease</keyword>
<comment type="caution">
    <text evidence="2">The sequence shown here is derived from an EMBL/GenBank/DDBJ whole genome shotgun (WGS) entry which is preliminary data.</text>
</comment>
<dbReference type="SUPFAM" id="SSF56219">
    <property type="entry name" value="DNase I-like"/>
    <property type="match status" value="1"/>
</dbReference>
<dbReference type="PANTHER" id="PTHR12121">
    <property type="entry name" value="CARBON CATABOLITE REPRESSOR PROTEIN 4"/>
    <property type="match status" value="1"/>
</dbReference>
<dbReference type="Gene3D" id="3.60.10.10">
    <property type="entry name" value="Endonuclease/exonuclease/phosphatase"/>
    <property type="match status" value="1"/>
</dbReference>
<keyword evidence="3" id="KW-1185">Reference proteome</keyword>
<reference evidence="2" key="1">
    <citation type="journal article" date="2014" name="Int. J. Syst. Evol. Microbiol.">
        <title>Complete genome sequence of Corynebacterium casei LMG S-19264T (=DSM 44701T), isolated from a smear-ripened cheese.</title>
        <authorList>
            <consortium name="US DOE Joint Genome Institute (JGI-PGF)"/>
            <person name="Walter F."/>
            <person name="Albersmeier A."/>
            <person name="Kalinowski J."/>
            <person name="Ruckert C."/>
        </authorList>
    </citation>
    <scope>NUCLEOTIDE SEQUENCE</scope>
    <source>
        <strain evidence="2">KCTC 12710</strain>
    </source>
</reference>
<reference evidence="2" key="2">
    <citation type="submission" date="2020-09" db="EMBL/GenBank/DDBJ databases">
        <authorList>
            <person name="Sun Q."/>
            <person name="Kim S."/>
        </authorList>
    </citation>
    <scope>NUCLEOTIDE SEQUENCE</scope>
    <source>
        <strain evidence="2">KCTC 12710</strain>
    </source>
</reference>
<evidence type="ECO:0000259" key="1">
    <source>
        <dbReference type="Pfam" id="PF03372"/>
    </source>
</evidence>
<dbReference type="Proteomes" id="UP000636004">
    <property type="component" value="Unassembled WGS sequence"/>
</dbReference>
<gene>
    <name evidence="2" type="ORF">GCM10007028_22390</name>
</gene>
<name>A0A918R1T9_9FLAO</name>
<keyword evidence="2" id="KW-0378">Hydrolase</keyword>
<dbReference type="AlphaFoldDB" id="A0A918R1T9"/>
<dbReference type="InterPro" id="IPR005135">
    <property type="entry name" value="Endo/exonuclease/phosphatase"/>
</dbReference>